<feature type="coiled-coil region" evidence="1">
    <location>
        <begin position="56"/>
        <end position="83"/>
    </location>
</feature>
<keyword evidence="1" id="KW-0175">Coiled coil</keyword>
<comment type="caution">
    <text evidence="2">The sequence shown here is derived from an EMBL/GenBank/DDBJ whole genome shotgun (WGS) entry which is preliminary data.</text>
</comment>
<dbReference type="EMBL" id="JAPDFW010000022">
    <property type="protein sequence ID" value="KAJ5079729.1"/>
    <property type="molecule type" value="Genomic_DNA"/>
</dbReference>
<dbReference type="AlphaFoldDB" id="A0A9Q0LWA3"/>
<name>A0A9Q0LWA3_ANAIG</name>
<dbReference type="Proteomes" id="UP001149090">
    <property type="component" value="Unassembled WGS sequence"/>
</dbReference>
<accession>A0A9Q0LWA3</accession>
<keyword evidence="3" id="KW-1185">Reference proteome</keyword>
<organism evidence="2 3">
    <name type="scientific">Anaeramoeba ignava</name>
    <name type="common">Anaerobic marine amoeba</name>
    <dbReference type="NCBI Taxonomy" id="1746090"/>
    <lineage>
        <taxon>Eukaryota</taxon>
        <taxon>Metamonada</taxon>
        <taxon>Anaeramoebidae</taxon>
        <taxon>Anaeramoeba</taxon>
    </lineage>
</organism>
<sequence length="86" mass="10283">MNSLEENQKFQEEIINKIKQTENFIEIINQMDNCKKDFMEKLKSQKIETENKTDKLILIEKQIINLKNEIEKKETNLKGALQILMK</sequence>
<evidence type="ECO:0000313" key="2">
    <source>
        <dbReference type="EMBL" id="KAJ5079729.1"/>
    </source>
</evidence>
<evidence type="ECO:0000313" key="3">
    <source>
        <dbReference type="Proteomes" id="UP001149090"/>
    </source>
</evidence>
<evidence type="ECO:0000256" key="1">
    <source>
        <dbReference type="SAM" id="Coils"/>
    </source>
</evidence>
<protein>
    <submittedName>
        <fullName evidence="2">Uncharacterized protein</fullName>
    </submittedName>
</protein>
<gene>
    <name evidence="2" type="ORF">M0811_04039</name>
</gene>
<reference evidence="2" key="1">
    <citation type="submission" date="2022-10" db="EMBL/GenBank/DDBJ databases">
        <title>Novel sulphate-reducing endosymbionts in the free-living metamonad Anaeramoeba.</title>
        <authorList>
            <person name="Jerlstrom-Hultqvist J."/>
            <person name="Cepicka I."/>
            <person name="Gallot-Lavallee L."/>
            <person name="Salas-Leiva D."/>
            <person name="Curtis B.A."/>
            <person name="Zahonova K."/>
            <person name="Pipaliya S."/>
            <person name="Dacks J."/>
            <person name="Roger A.J."/>
        </authorList>
    </citation>
    <scope>NUCLEOTIDE SEQUENCE</scope>
    <source>
        <strain evidence="2">BMAN</strain>
    </source>
</reference>
<proteinExistence type="predicted"/>